<keyword evidence="1" id="KW-0812">Transmembrane</keyword>
<feature type="transmembrane region" description="Helical" evidence="1">
    <location>
        <begin position="101"/>
        <end position="125"/>
    </location>
</feature>
<dbReference type="AlphaFoldDB" id="H1YAD5"/>
<keyword evidence="3" id="KW-0418">Kinase</keyword>
<evidence type="ECO:0000313" key="4">
    <source>
        <dbReference type="Proteomes" id="UP000002774"/>
    </source>
</evidence>
<protein>
    <submittedName>
        <fullName evidence="3">Signal transduction histidine kinase</fullName>
    </submittedName>
</protein>
<dbReference type="STRING" id="714943.Mucpa_2867"/>
<dbReference type="PANTHER" id="PTHR34220">
    <property type="entry name" value="SENSOR HISTIDINE KINASE YPDA"/>
    <property type="match status" value="1"/>
</dbReference>
<evidence type="ECO:0000259" key="2">
    <source>
        <dbReference type="Pfam" id="PF06580"/>
    </source>
</evidence>
<organism evidence="3 4">
    <name type="scientific">Mucilaginibacter paludis DSM 18603</name>
    <dbReference type="NCBI Taxonomy" id="714943"/>
    <lineage>
        <taxon>Bacteria</taxon>
        <taxon>Pseudomonadati</taxon>
        <taxon>Bacteroidota</taxon>
        <taxon>Sphingobacteriia</taxon>
        <taxon>Sphingobacteriales</taxon>
        <taxon>Sphingobacteriaceae</taxon>
        <taxon>Mucilaginibacter</taxon>
    </lineage>
</organism>
<dbReference type="RefSeq" id="WP_008507227.1">
    <property type="nucleotide sequence ID" value="NZ_CM001403.1"/>
</dbReference>
<dbReference type="Gene3D" id="3.30.565.10">
    <property type="entry name" value="Histidine kinase-like ATPase, C-terminal domain"/>
    <property type="match status" value="1"/>
</dbReference>
<accession>H1YAD5</accession>
<evidence type="ECO:0000313" key="3">
    <source>
        <dbReference type="EMBL" id="EHQ26978.1"/>
    </source>
</evidence>
<proteinExistence type="predicted"/>
<keyword evidence="1" id="KW-0472">Membrane</keyword>
<feature type="transmembrane region" description="Helical" evidence="1">
    <location>
        <begin position="74"/>
        <end position="95"/>
    </location>
</feature>
<dbReference type="InterPro" id="IPR050640">
    <property type="entry name" value="Bact_2-comp_sensor_kinase"/>
</dbReference>
<dbReference type="PANTHER" id="PTHR34220:SF7">
    <property type="entry name" value="SENSOR HISTIDINE KINASE YPDA"/>
    <property type="match status" value="1"/>
</dbReference>
<feature type="transmembrane region" description="Helical" evidence="1">
    <location>
        <begin position="39"/>
        <end position="62"/>
    </location>
</feature>
<dbReference type="Proteomes" id="UP000002774">
    <property type="component" value="Chromosome"/>
</dbReference>
<keyword evidence="3" id="KW-0808">Transferase</keyword>
<keyword evidence="1" id="KW-1133">Transmembrane helix</keyword>
<feature type="domain" description="Signal transduction histidine kinase internal region" evidence="2">
    <location>
        <begin position="147"/>
        <end position="224"/>
    </location>
</feature>
<dbReference type="GO" id="GO:0016020">
    <property type="term" value="C:membrane"/>
    <property type="evidence" value="ECO:0007669"/>
    <property type="project" value="InterPro"/>
</dbReference>
<gene>
    <name evidence="3" type="ORF">Mucpa_2867</name>
</gene>
<dbReference type="InterPro" id="IPR036890">
    <property type="entry name" value="HATPase_C_sf"/>
</dbReference>
<feature type="transmembrane region" description="Helical" evidence="1">
    <location>
        <begin position="12"/>
        <end position="33"/>
    </location>
</feature>
<keyword evidence="4" id="KW-1185">Reference proteome</keyword>
<dbReference type="GO" id="GO:0000155">
    <property type="term" value="F:phosphorelay sensor kinase activity"/>
    <property type="evidence" value="ECO:0007669"/>
    <property type="project" value="InterPro"/>
</dbReference>
<sequence length="343" mass="39585">MKITASLKNSTLYKECGIALTTWLLLFSFLLFQQPRSELTGYVALVFPYAIVFYWFCYAKLIPGIIRKQQDYRIYLLKVILTIALTALPIIAATSKLATGLYLFAGIFTLAFQLVFTAPIAWEVYHYRLRTGKEINRLKIALGRSDANFQFLQSQINPHFLFNALNTLLGTAMQEKAERTGEGIQMLGDMMRFLLHEQGKEFIPLKHEIDYLHRFIALQKLRIRRSPNILIEIMIEEPPEELEILPMLVIPFIENAFKHGISLRLPSRISISLKTEAQTLYLHVSNTIHTKKTNDLEKEIGGIGLKNVRQRLKLIYPQQHKLVTGEMENIFFVNLQIQLTKIT</sequence>
<name>H1YAD5_9SPHI</name>
<dbReference type="eggNOG" id="COG2972">
    <property type="taxonomic scope" value="Bacteria"/>
</dbReference>
<dbReference type="OrthoDB" id="9792992at2"/>
<evidence type="ECO:0000256" key="1">
    <source>
        <dbReference type="SAM" id="Phobius"/>
    </source>
</evidence>
<dbReference type="InterPro" id="IPR010559">
    <property type="entry name" value="Sig_transdc_His_kin_internal"/>
</dbReference>
<dbReference type="HOGENOM" id="CLU_020473_1_0_10"/>
<dbReference type="Pfam" id="PF06580">
    <property type="entry name" value="His_kinase"/>
    <property type="match status" value="1"/>
</dbReference>
<reference evidence="3" key="1">
    <citation type="submission" date="2011-09" db="EMBL/GenBank/DDBJ databases">
        <title>The permanent draft genome of Mucilaginibacter paludis DSM 18603.</title>
        <authorList>
            <consortium name="US DOE Joint Genome Institute (JGI-PGF)"/>
            <person name="Lucas S."/>
            <person name="Han J."/>
            <person name="Lapidus A."/>
            <person name="Bruce D."/>
            <person name="Goodwin L."/>
            <person name="Pitluck S."/>
            <person name="Peters L."/>
            <person name="Kyrpides N."/>
            <person name="Mavromatis K."/>
            <person name="Ivanova N."/>
            <person name="Mikhailova N."/>
            <person name="Held B."/>
            <person name="Detter J.C."/>
            <person name="Tapia R."/>
            <person name="Han C."/>
            <person name="Land M."/>
            <person name="Hauser L."/>
            <person name="Markowitz V."/>
            <person name="Cheng J.-F."/>
            <person name="Hugenholtz P."/>
            <person name="Woyke T."/>
            <person name="Wu D."/>
            <person name="Tindall B."/>
            <person name="Brambilla E."/>
            <person name="Klenk H.-P."/>
            <person name="Eisen J.A."/>
        </authorList>
    </citation>
    <scope>NUCLEOTIDE SEQUENCE [LARGE SCALE GENOMIC DNA]</scope>
    <source>
        <strain evidence="3">DSM 18603</strain>
    </source>
</reference>
<dbReference type="EMBL" id="CM001403">
    <property type="protein sequence ID" value="EHQ26978.1"/>
    <property type="molecule type" value="Genomic_DNA"/>
</dbReference>